<evidence type="ECO:0000256" key="7">
    <source>
        <dbReference type="SAM" id="Phobius"/>
    </source>
</evidence>
<dbReference type="EMBL" id="JH767555">
    <property type="protein sequence ID" value="EON61274.1"/>
    <property type="molecule type" value="Genomic_DNA"/>
</dbReference>
<evidence type="ECO:0000256" key="5">
    <source>
        <dbReference type="ARBA" id="ARBA00023136"/>
    </source>
</evidence>
<keyword evidence="9" id="KW-1185">Reference proteome</keyword>
<keyword evidence="5 7" id="KW-0472">Membrane</keyword>
<accession>R7YHJ2</accession>
<dbReference type="Pfam" id="PF01940">
    <property type="entry name" value="DUF92"/>
    <property type="match status" value="1"/>
</dbReference>
<dbReference type="PANTHER" id="PTHR13353">
    <property type="entry name" value="TRANSMEMBRANE PROTEIN 19"/>
    <property type="match status" value="1"/>
</dbReference>
<reference evidence="9" key="1">
    <citation type="submission" date="2012-06" db="EMBL/GenBank/DDBJ databases">
        <title>The genome sequence of Coniosporium apollinis CBS 100218.</title>
        <authorList>
            <consortium name="The Broad Institute Genome Sequencing Platform"/>
            <person name="Cuomo C."/>
            <person name="Gorbushina A."/>
            <person name="Noack S."/>
            <person name="Walker B."/>
            <person name="Young S.K."/>
            <person name="Zeng Q."/>
            <person name="Gargeya S."/>
            <person name="Fitzgerald M."/>
            <person name="Haas B."/>
            <person name="Abouelleil A."/>
            <person name="Alvarado L."/>
            <person name="Arachchi H.M."/>
            <person name="Berlin A.M."/>
            <person name="Chapman S.B."/>
            <person name="Goldberg J."/>
            <person name="Griggs A."/>
            <person name="Gujja S."/>
            <person name="Hansen M."/>
            <person name="Howarth C."/>
            <person name="Imamovic A."/>
            <person name="Larimer J."/>
            <person name="McCowan C."/>
            <person name="Montmayeur A."/>
            <person name="Murphy C."/>
            <person name="Neiman D."/>
            <person name="Pearson M."/>
            <person name="Priest M."/>
            <person name="Roberts A."/>
            <person name="Saif S."/>
            <person name="Shea T."/>
            <person name="Sisk P."/>
            <person name="Sykes S."/>
            <person name="Wortman J."/>
            <person name="Nusbaum C."/>
            <person name="Birren B."/>
        </authorList>
    </citation>
    <scope>NUCLEOTIDE SEQUENCE [LARGE SCALE GENOMIC DNA]</scope>
    <source>
        <strain evidence="9">CBS 100218</strain>
    </source>
</reference>
<dbReference type="OrthoDB" id="15001at2759"/>
<dbReference type="OMA" id="MSSFACC"/>
<comment type="similarity">
    <text evidence="2">Belongs to the TMEM19 family.</text>
</comment>
<protein>
    <recommendedName>
        <fullName evidence="10">TIGR00297 family protein</fullName>
    </recommendedName>
</protein>
<name>R7YHJ2_CONA1</name>
<evidence type="ECO:0008006" key="10">
    <source>
        <dbReference type="Google" id="ProtNLM"/>
    </source>
</evidence>
<dbReference type="HOGENOM" id="CLU_036918_1_0_1"/>
<feature type="transmembrane region" description="Helical" evidence="7">
    <location>
        <begin position="354"/>
        <end position="374"/>
    </location>
</feature>
<evidence type="ECO:0000256" key="4">
    <source>
        <dbReference type="ARBA" id="ARBA00022989"/>
    </source>
</evidence>
<dbReference type="RefSeq" id="XP_007776591.1">
    <property type="nucleotide sequence ID" value="XM_007778401.1"/>
</dbReference>
<evidence type="ECO:0000256" key="1">
    <source>
        <dbReference type="ARBA" id="ARBA00004141"/>
    </source>
</evidence>
<comment type="subcellular location">
    <subcellularLocation>
        <location evidence="1">Membrane</location>
        <topology evidence="1">Multi-pass membrane protein</topology>
    </subcellularLocation>
</comment>
<proteinExistence type="inferred from homology"/>
<evidence type="ECO:0000313" key="8">
    <source>
        <dbReference type="EMBL" id="EON61274.1"/>
    </source>
</evidence>
<dbReference type="GeneID" id="19897798"/>
<dbReference type="PANTHER" id="PTHR13353:SF5">
    <property type="entry name" value="TRANSMEMBRANE PROTEIN 19"/>
    <property type="match status" value="1"/>
</dbReference>
<feature type="transmembrane region" description="Helical" evidence="7">
    <location>
        <begin position="43"/>
        <end position="61"/>
    </location>
</feature>
<evidence type="ECO:0000256" key="6">
    <source>
        <dbReference type="SAM" id="MobiDB-lite"/>
    </source>
</evidence>
<keyword evidence="4 7" id="KW-1133">Transmembrane helix</keyword>
<dbReference type="Proteomes" id="UP000016924">
    <property type="component" value="Unassembled WGS sequence"/>
</dbReference>
<feature type="region of interest" description="Disordered" evidence="6">
    <location>
        <begin position="293"/>
        <end position="312"/>
    </location>
</feature>
<organism evidence="8 9">
    <name type="scientific">Coniosporium apollinis (strain CBS 100218)</name>
    <name type="common">Rock-inhabiting black yeast</name>
    <dbReference type="NCBI Taxonomy" id="1168221"/>
    <lineage>
        <taxon>Eukaryota</taxon>
        <taxon>Fungi</taxon>
        <taxon>Dikarya</taxon>
        <taxon>Ascomycota</taxon>
        <taxon>Pezizomycotina</taxon>
        <taxon>Dothideomycetes</taxon>
        <taxon>Dothideomycetes incertae sedis</taxon>
        <taxon>Coniosporium</taxon>
    </lineage>
</organism>
<dbReference type="InterPro" id="IPR002794">
    <property type="entry name" value="DUF92_TMEM19"/>
</dbReference>
<evidence type="ECO:0000256" key="2">
    <source>
        <dbReference type="ARBA" id="ARBA00009012"/>
    </source>
</evidence>
<dbReference type="STRING" id="1168221.R7YHJ2"/>
<feature type="transmembrane region" description="Helical" evidence="7">
    <location>
        <begin position="177"/>
        <end position="199"/>
    </location>
</feature>
<dbReference type="AlphaFoldDB" id="R7YHJ2"/>
<dbReference type="GO" id="GO:0016020">
    <property type="term" value="C:membrane"/>
    <property type="evidence" value="ECO:0007669"/>
    <property type="project" value="UniProtKB-SubCell"/>
</dbReference>
<gene>
    <name evidence="8" type="ORF">W97_00487</name>
</gene>
<sequence length="381" mass="39013">MKAIIAVPATLALVYRAYTRNSLTFPGILVAVATAAAHAVHPWSVFFALLCVFFLAGTAVTKVKHEVKARLTHSSTGSPGGEGPRNHIQVLANSLVASILILLHAWQLHHEDSSSEQCWPYGGSVLVVGIIANYAAVAADTFSSELGILSSSRPRLITAPWRSVPPGTNGGVTPTGLLAGAAGALVIALTAATLLPFCASTYSRTKLFEAGVSADAGWSLESKAAFVAAVTSIGLCGSLLDSFLGATLQASVLDVRTGKVVEGAGGGKVPVHSQGSFHMKQRAKVRGAVSRRSEGAGAVAKTSAVEKEDPAVRARTAERAGGIVAGAGVDGDESHESRRVVVGRDVLSNNGVNFAMAGLMSLGAMVGACVVWGVPLSSILS</sequence>
<evidence type="ECO:0000313" key="9">
    <source>
        <dbReference type="Proteomes" id="UP000016924"/>
    </source>
</evidence>
<dbReference type="eggNOG" id="KOG4491">
    <property type="taxonomic scope" value="Eukaryota"/>
</dbReference>
<keyword evidence="3 7" id="KW-0812">Transmembrane</keyword>
<evidence type="ECO:0000256" key="3">
    <source>
        <dbReference type="ARBA" id="ARBA00022692"/>
    </source>
</evidence>